<dbReference type="InterPro" id="IPR016032">
    <property type="entry name" value="Sig_transdc_resp-reg_C-effctor"/>
</dbReference>
<dbReference type="GO" id="GO:0003677">
    <property type="term" value="F:DNA binding"/>
    <property type="evidence" value="ECO:0007669"/>
    <property type="project" value="InterPro"/>
</dbReference>
<dbReference type="Gene3D" id="1.10.10.10">
    <property type="entry name" value="Winged helix-like DNA-binding domain superfamily/Winged helix DNA-binding domain"/>
    <property type="match status" value="1"/>
</dbReference>
<gene>
    <name evidence="2" type="ORF">Metal_2452</name>
</gene>
<dbReference type="InterPro" id="IPR000792">
    <property type="entry name" value="Tscrpt_reg_LuxR_C"/>
</dbReference>
<dbReference type="SUPFAM" id="SSF46894">
    <property type="entry name" value="C-terminal effector domain of the bipartite response regulators"/>
    <property type="match status" value="1"/>
</dbReference>
<evidence type="ECO:0000259" key="1">
    <source>
        <dbReference type="SMART" id="SM00421"/>
    </source>
</evidence>
<accession>H8GI29</accession>
<evidence type="ECO:0000313" key="2">
    <source>
        <dbReference type="EMBL" id="EIC30173.1"/>
    </source>
</evidence>
<dbReference type="AlphaFoldDB" id="H8GI29"/>
<dbReference type="STRING" id="686340.Metal_2452"/>
<name>H8GI29_METAL</name>
<dbReference type="Proteomes" id="UP000005090">
    <property type="component" value="Chromosome"/>
</dbReference>
<dbReference type="EMBL" id="CM001475">
    <property type="protein sequence ID" value="EIC30173.1"/>
    <property type="molecule type" value="Genomic_DNA"/>
</dbReference>
<dbReference type="HOGENOM" id="CLU_2130528_0_0_6"/>
<dbReference type="GO" id="GO:0006355">
    <property type="term" value="P:regulation of DNA-templated transcription"/>
    <property type="evidence" value="ECO:0007669"/>
    <property type="project" value="InterPro"/>
</dbReference>
<organism evidence="2 3">
    <name type="scientific">Methylomicrobium album BG8</name>
    <dbReference type="NCBI Taxonomy" id="686340"/>
    <lineage>
        <taxon>Bacteria</taxon>
        <taxon>Pseudomonadati</taxon>
        <taxon>Pseudomonadota</taxon>
        <taxon>Gammaproteobacteria</taxon>
        <taxon>Methylococcales</taxon>
        <taxon>Methylococcaceae</taxon>
        <taxon>Methylomicrobium</taxon>
    </lineage>
</organism>
<dbReference type="eggNOG" id="COG2197">
    <property type="taxonomic scope" value="Bacteria"/>
</dbReference>
<dbReference type="RefSeq" id="WP_005372639.1">
    <property type="nucleotide sequence ID" value="NZ_CM001475.1"/>
</dbReference>
<evidence type="ECO:0000313" key="3">
    <source>
        <dbReference type="Proteomes" id="UP000005090"/>
    </source>
</evidence>
<reference evidence="2 3" key="1">
    <citation type="journal article" date="2013" name="Genome Announc.">
        <title>Genome Sequence of the Obligate Gammaproteobacterial Methanotroph Methylomicrobium album Strain BG8.</title>
        <authorList>
            <person name="Kits K.D."/>
            <person name="Kalyuzhnaya M.G."/>
            <person name="Klotz M.G."/>
            <person name="Jetten M.S."/>
            <person name="Op den Camp H.J."/>
            <person name="Vuilleumier S."/>
            <person name="Bringel F."/>
            <person name="Dispirito A.A."/>
            <person name="Murrell J.C."/>
            <person name="Bruce D."/>
            <person name="Cheng J.F."/>
            <person name="Copeland A."/>
            <person name="Goodwin L."/>
            <person name="Hauser L."/>
            <person name="Lajus A."/>
            <person name="Land M.L."/>
            <person name="Lapidus A."/>
            <person name="Lucas S."/>
            <person name="Medigue C."/>
            <person name="Pitluck S."/>
            <person name="Woyke T."/>
            <person name="Zeytun A."/>
            <person name="Stein L.Y."/>
        </authorList>
    </citation>
    <scope>NUCLEOTIDE SEQUENCE [LARGE SCALE GENOMIC DNA]</scope>
    <source>
        <strain evidence="2 3">BG8</strain>
    </source>
</reference>
<dbReference type="InterPro" id="IPR036388">
    <property type="entry name" value="WH-like_DNA-bd_sf"/>
</dbReference>
<sequence length="113" mass="12845">MLERDLALATQQAQQWREANRELIAGLAVQIQKQFDDWQLTPAEAKVGFLILKGLSHAEIVSLRHASERTIRDQARAVYRKSGTAGRSELSAFFLEDLLLPRQEPQANPNLRH</sequence>
<protein>
    <recommendedName>
        <fullName evidence="1">HTH luxR-type domain-containing protein</fullName>
    </recommendedName>
</protein>
<dbReference type="SMART" id="SM00421">
    <property type="entry name" value="HTH_LUXR"/>
    <property type="match status" value="1"/>
</dbReference>
<feature type="domain" description="HTH luxR-type" evidence="1">
    <location>
        <begin position="37"/>
        <end position="94"/>
    </location>
</feature>
<keyword evidence="3" id="KW-1185">Reference proteome</keyword>
<proteinExistence type="predicted"/>